<dbReference type="GO" id="GO:0006950">
    <property type="term" value="P:response to stress"/>
    <property type="evidence" value="ECO:0007669"/>
    <property type="project" value="TreeGrafter"/>
</dbReference>
<evidence type="ECO:0000259" key="1">
    <source>
        <dbReference type="PROSITE" id="PS50995"/>
    </source>
</evidence>
<dbReference type="Proteomes" id="UP000286997">
    <property type="component" value="Unassembled WGS sequence"/>
</dbReference>
<dbReference type="Pfam" id="PF01047">
    <property type="entry name" value="MarR"/>
    <property type="match status" value="1"/>
</dbReference>
<dbReference type="PANTHER" id="PTHR33164:SF106">
    <property type="entry name" value="TRANSCRIPTIONAL REGULATORY PROTEIN"/>
    <property type="match status" value="1"/>
</dbReference>
<sequence length="141" mass="14690">MREASALGILYSAAVARRLGISSSDLECLDVIATRQPVTAGALAGATGLTTGAITGVVDRLEAAGLARRTRPETDRRKVLISTTDAFLAEVVPLFGPMHRLQAAVVARCSDQELQLVAGFMAQSLQAAREALAEIGEPTSA</sequence>
<feature type="domain" description="HTH marR-type" evidence="1">
    <location>
        <begin position="1"/>
        <end position="126"/>
    </location>
</feature>
<dbReference type="GO" id="GO:0003700">
    <property type="term" value="F:DNA-binding transcription factor activity"/>
    <property type="evidence" value="ECO:0007669"/>
    <property type="project" value="InterPro"/>
</dbReference>
<dbReference type="InterPro" id="IPR036390">
    <property type="entry name" value="WH_DNA-bd_sf"/>
</dbReference>
<name>A0A437NZ24_9HYPH</name>
<protein>
    <submittedName>
        <fullName evidence="2">MarR family transcriptional regulator</fullName>
    </submittedName>
</protein>
<evidence type="ECO:0000313" key="2">
    <source>
        <dbReference type="EMBL" id="RVU15230.1"/>
    </source>
</evidence>
<comment type="caution">
    <text evidence="2">The sequence shown here is derived from an EMBL/GenBank/DDBJ whole genome shotgun (WGS) entry which is preliminary data.</text>
</comment>
<reference evidence="2 3" key="1">
    <citation type="submission" date="2019-01" db="EMBL/GenBank/DDBJ databases">
        <authorList>
            <person name="Chen W.-M."/>
        </authorList>
    </citation>
    <scope>NUCLEOTIDE SEQUENCE [LARGE SCALE GENOMIC DNA]</scope>
    <source>
        <strain evidence="2 3">TER-1</strain>
    </source>
</reference>
<dbReference type="InterPro" id="IPR036388">
    <property type="entry name" value="WH-like_DNA-bd_sf"/>
</dbReference>
<dbReference type="OrthoDB" id="32523at2"/>
<gene>
    <name evidence="2" type="ORF">EOE48_20505</name>
</gene>
<dbReference type="SMART" id="SM00347">
    <property type="entry name" value="HTH_MARR"/>
    <property type="match status" value="1"/>
</dbReference>
<dbReference type="EMBL" id="SACP01000023">
    <property type="protein sequence ID" value="RVU15230.1"/>
    <property type="molecule type" value="Genomic_DNA"/>
</dbReference>
<keyword evidence="3" id="KW-1185">Reference proteome</keyword>
<evidence type="ECO:0000313" key="3">
    <source>
        <dbReference type="Proteomes" id="UP000286997"/>
    </source>
</evidence>
<dbReference type="AlphaFoldDB" id="A0A437NZ24"/>
<dbReference type="PANTHER" id="PTHR33164">
    <property type="entry name" value="TRANSCRIPTIONAL REGULATOR, MARR FAMILY"/>
    <property type="match status" value="1"/>
</dbReference>
<dbReference type="PROSITE" id="PS50995">
    <property type="entry name" value="HTH_MARR_2"/>
    <property type="match status" value="1"/>
</dbReference>
<organism evidence="2 3">
    <name type="scientific">Methylobacterium oryzihabitans</name>
    <dbReference type="NCBI Taxonomy" id="2499852"/>
    <lineage>
        <taxon>Bacteria</taxon>
        <taxon>Pseudomonadati</taxon>
        <taxon>Pseudomonadota</taxon>
        <taxon>Alphaproteobacteria</taxon>
        <taxon>Hyphomicrobiales</taxon>
        <taxon>Methylobacteriaceae</taxon>
        <taxon>Methylobacterium</taxon>
    </lineage>
</organism>
<dbReference type="SUPFAM" id="SSF46785">
    <property type="entry name" value="Winged helix' DNA-binding domain"/>
    <property type="match status" value="1"/>
</dbReference>
<dbReference type="Gene3D" id="1.10.10.10">
    <property type="entry name" value="Winged helix-like DNA-binding domain superfamily/Winged helix DNA-binding domain"/>
    <property type="match status" value="1"/>
</dbReference>
<dbReference type="InterPro" id="IPR000835">
    <property type="entry name" value="HTH_MarR-typ"/>
</dbReference>
<dbReference type="InterPro" id="IPR039422">
    <property type="entry name" value="MarR/SlyA-like"/>
</dbReference>
<proteinExistence type="predicted"/>
<accession>A0A437NZ24</accession>